<gene>
    <name evidence="1" type="ORF">KY290_031299</name>
</gene>
<organism evidence="1 2">
    <name type="scientific">Solanum tuberosum</name>
    <name type="common">Potato</name>
    <dbReference type="NCBI Taxonomy" id="4113"/>
    <lineage>
        <taxon>Eukaryota</taxon>
        <taxon>Viridiplantae</taxon>
        <taxon>Streptophyta</taxon>
        <taxon>Embryophyta</taxon>
        <taxon>Tracheophyta</taxon>
        <taxon>Spermatophyta</taxon>
        <taxon>Magnoliopsida</taxon>
        <taxon>eudicotyledons</taxon>
        <taxon>Gunneridae</taxon>
        <taxon>Pentapetalae</taxon>
        <taxon>asterids</taxon>
        <taxon>lamiids</taxon>
        <taxon>Solanales</taxon>
        <taxon>Solanaceae</taxon>
        <taxon>Solanoideae</taxon>
        <taxon>Solaneae</taxon>
        <taxon>Solanum</taxon>
    </lineage>
</organism>
<name>A0ABQ7U8Q9_SOLTU</name>
<dbReference type="Proteomes" id="UP000826656">
    <property type="component" value="Unassembled WGS sequence"/>
</dbReference>
<reference evidence="1 2" key="1">
    <citation type="journal article" date="2021" name="bioRxiv">
        <title>Chromosome-scale and haplotype-resolved genome assembly of a tetraploid potato cultivar.</title>
        <authorList>
            <person name="Sun H."/>
            <person name="Jiao W.-B."/>
            <person name="Krause K."/>
            <person name="Campoy J.A."/>
            <person name="Goel M."/>
            <person name="Folz-Donahue K."/>
            <person name="Kukat C."/>
            <person name="Huettel B."/>
            <person name="Schneeberger K."/>
        </authorList>
    </citation>
    <scope>NUCLEOTIDE SEQUENCE [LARGE SCALE GENOMIC DNA]</scope>
    <source>
        <strain evidence="1">SolTubOtavaFocal</strain>
        <tissue evidence="1">Leaves</tissue>
    </source>
</reference>
<accession>A0ABQ7U8Q9</accession>
<sequence>MSKPESTHNGMPVVIFKSSDYYGVMVEECRYTIIGKSIEIDGTVMWLQKWTPDYKPDEDSPIVPATLYISILLLIFDRPGMERVRIEVDLMTKPKLRSVWVRQEDTDNLLKGFCQSWNMRASPSFVNFWGIQPFNVQHWRGKKS</sequence>
<protein>
    <submittedName>
        <fullName evidence="1">Uncharacterized protein</fullName>
    </submittedName>
</protein>
<comment type="caution">
    <text evidence="1">The sequence shown here is derived from an EMBL/GenBank/DDBJ whole genome shotgun (WGS) entry which is preliminary data.</text>
</comment>
<dbReference type="EMBL" id="JAIVGD010000023">
    <property type="protein sequence ID" value="KAH0743306.1"/>
    <property type="molecule type" value="Genomic_DNA"/>
</dbReference>
<evidence type="ECO:0000313" key="2">
    <source>
        <dbReference type="Proteomes" id="UP000826656"/>
    </source>
</evidence>
<proteinExistence type="predicted"/>
<keyword evidence="2" id="KW-1185">Reference proteome</keyword>
<evidence type="ECO:0000313" key="1">
    <source>
        <dbReference type="EMBL" id="KAH0743306.1"/>
    </source>
</evidence>